<name>A0ABZ2U0S9_9ACTN</name>
<evidence type="ECO:0000313" key="9">
    <source>
        <dbReference type="Proteomes" id="UP001479933"/>
    </source>
</evidence>
<dbReference type="InterPro" id="IPR036976">
    <property type="entry name" value="RimM_N_sf"/>
</dbReference>
<sequence>MDLVIGRVVKTHGIRGEVVVDIRTDDPADRFAVGTVLRGRAPRNAGGGETEYRVAAARMHAGRLLLSLDDVRGRDQADALRGTLFVIDAADVDSGDDPDEFYDHELEGLPVTTVDGDAVGAVKEVLHLPGGELLSVVTGDGREVLIPFVREIVPVVTLDGIEIDPPDGLIDPIEDDAPTP</sequence>
<dbReference type="SUPFAM" id="SSF50447">
    <property type="entry name" value="Translation proteins"/>
    <property type="match status" value="1"/>
</dbReference>
<evidence type="ECO:0000256" key="2">
    <source>
        <dbReference type="ARBA" id="ARBA00022517"/>
    </source>
</evidence>
<evidence type="ECO:0000256" key="1">
    <source>
        <dbReference type="ARBA" id="ARBA00022490"/>
    </source>
</evidence>
<comment type="function">
    <text evidence="5">An accessory protein needed during the final step in the assembly of 30S ribosomal subunit, possibly for assembly of the head region. Essential for efficient processing of 16S rRNA. May be needed both before and after RbfA during the maturation of 16S rRNA. It has affinity for free ribosomal 30S subunits but not for 70S ribosomes.</text>
</comment>
<evidence type="ECO:0000256" key="3">
    <source>
        <dbReference type="ARBA" id="ARBA00022552"/>
    </source>
</evidence>
<comment type="subcellular location">
    <subcellularLocation>
        <location evidence="5">Cytoplasm</location>
    </subcellularLocation>
</comment>
<accession>A0ABZ2U0S9</accession>
<feature type="domain" description="RimM N-terminal" evidence="6">
    <location>
        <begin position="4"/>
        <end position="90"/>
    </location>
</feature>
<evidence type="ECO:0000313" key="8">
    <source>
        <dbReference type="EMBL" id="WYY07303.1"/>
    </source>
</evidence>
<evidence type="ECO:0000256" key="5">
    <source>
        <dbReference type="HAMAP-Rule" id="MF_00014"/>
    </source>
</evidence>
<keyword evidence="9" id="KW-1185">Reference proteome</keyword>
<dbReference type="InterPro" id="IPR009000">
    <property type="entry name" value="Transl_B-barrel_sf"/>
</dbReference>
<proteinExistence type="inferred from homology"/>
<keyword evidence="3 5" id="KW-0698">rRNA processing</keyword>
<dbReference type="InterPro" id="IPR011961">
    <property type="entry name" value="RimM"/>
</dbReference>
<reference evidence="8 9" key="1">
    <citation type="journal article" date="2023" name="Virus Evol.">
        <title>Computational host range prediction-The good, the bad, and the ugly.</title>
        <authorList>
            <person name="Howell A.A."/>
            <person name="Versoza C.J."/>
            <person name="Pfeifer S.P."/>
        </authorList>
    </citation>
    <scope>NUCLEOTIDE SEQUENCE [LARGE SCALE GENOMIC DNA]</scope>
    <source>
        <strain evidence="8 9">1610/1b</strain>
    </source>
</reference>
<evidence type="ECO:0000259" key="7">
    <source>
        <dbReference type="Pfam" id="PF05239"/>
    </source>
</evidence>
<evidence type="ECO:0000259" key="6">
    <source>
        <dbReference type="Pfam" id="PF01782"/>
    </source>
</evidence>
<dbReference type="PANTHER" id="PTHR33692">
    <property type="entry name" value="RIBOSOME MATURATION FACTOR RIMM"/>
    <property type="match status" value="1"/>
</dbReference>
<comment type="subunit">
    <text evidence="5">Binds ribosomal protein uS19.</text>
</comment>
<dbReference type="InterPro" id="IPR011033">
    <property type="entry name" value="PRC_barrel-like_sf"/>
</dbReference>
<keyword evidence="1 5" id="KW-0963">Cytoplasm</keyword>
<dbReference type="HAMAP" id="MF_00014">
    <property type="entry name" value="Ribosome_mat_RimM"/>
    <property type="match status" value="1"/>
</dbReference>
<dbReference type="PANTHER" id="PTHR33692:SF1">
    <property type="entry name" value="RIBOSOME MATURATION FACTOR RIMM"/>
    <property type="match status" value="1"/>
</dbReference>
<gene>
    <name evidence="5 8" type="primary">rimM</name>
    <name evidence="8" type="ORF">RVF87_20290</name>
</gene>
<keyword evidence="4 5" id="KW-0143">Chaperone</keyword>
<dbReference type="EMBL" id="CP136137">
    <property type="protein sequence ID" value="WYY07303.1"/>
    <property type="molecule type" value="Genomic_DNA"/>
</dbReference>
<dbReference type="InterPro" id="IPR002676">
    <property type="entry name" value="RimM_N"/>
</dbReference>
<dbReference type="Pfam" id="PF01782">
    <property type="entry name" value="RimM"/>
    <property type="match status" value="1"/>
</dbReference>
<dbReference type="NCBIfam" id="TIGR02273">
    <property type="entry name" value="16S_RimM"/>
    <property type="match status" value="1"/>
</dbReference>
<dbReference type="InterPro" id="IPR027275">
    <property type="entry name" value="PRC-brl_dom"/>
</dbReference>
<dbReference type="Gene3D" id="2.40.30.60">
    <property type="entry name" value="RimM"/>
    <property type="match status" value="1"/>
</dbReference>
<organism evidence="8 9">
    <name type="scientific">Gordonia hydrophobica</name>
    <dbReference type="NCBI Taxonomy" id="40516"/>
    <lineage>
        <taxon>Bacteria</taxon>
        <taxon>Bacillati</taxon>
        <taxon>Actinomycetota</taxon>
        <taxon>Actinomycetes</taxon>
        <taxon>Mycobacteriales</taxon>
        <taxon>Gordoniaceae</taxon>
        <taxon>Gordonia</taxon>
    </lineage>
</organism>
<dbReference type="Gene3D" id="2.30.30.240">
    <property type="entry name" value="PRC-barrel domain"/>
    <property type="match status" value="1"/>
</dbReference>
<comment type="domain">
    <text evidence="5">The PRC barrel domain binds ribosomal protein uS19.</text>
</comment>
<protein>
    <recommendedName>
        <fullName evidence="5">Ribosome maturation factor RimM</fullName>
    </recommendedName>
</protein>
<dbReference type="Proteomes" id="UP001479933">
    <property type="component" value="Chromosome"/>
</dbReference>
<comment type="similarity">
    <text evidence="5">Belongs to the RimM family.</text>
</comment>
<dbReference type="SUPFAM" id="SSF50346">
    <property type="entry name" value="PRC-barrel domain"/>
    <property type="match status" value="1"/>
</dbReference>
<dbReference type="RefSeq" id="WP_066168108.1">
    <property type="nucleotide sequence ID" value="NZ_CP136137.1"/>
</dbReference>
<feature type="domain" description="PRC-barrel" evidence="7">
    <location>
        <begin position="98"/>
        <end position="167"/>
    </location>
</feature>
<dbReference type="Pfam" id="PF05239">
    <property type="entry name" value="PRC"/>
    <property type="match status" value="1"/>
</dbReference>
<evidence type="ECO:0000256" key="4">
    <source>
        <dbReference type="ARBA" id="ARBA00023186"/>
    </source>
</evidence>
<keyword evidence="2 5" id="KW-0690">Ribosome biogenesis</keyword>